<dbReference type="OrthoDB" id="78897at2759"/>
<dbReference type="Proteomes" id="UP000332933">
    <property type="component" value="Unassembled WGS sequence"/>
</dbReference>
<keyword evidence="1" id="KW-0472">Membrane</keyword>
<keyword evidence="1" id="KW-1133">Transmembrane helix</keyword>
<keyword evidence="1" id="KW-0812">Transmembrane</keyword>
<gene>
    <name evidence="3" type="primary">Aste57867_23740</name>
    <name evidence="2" type="ORF">As57867_023668</name>
    <name evidence="3" type="ORF">ASTE57867_23740</name>
</gene>
<organism evidence="3 4">
    <name type="scientific">Aphanomyces stellatus</name>
    <dbReference type="NCBI Taxonomy" id="120398"/>
    <lineage>
        <taxon>Eukaryota</taxon>
        <taxon>Sar</taxon>
        <taxon>Stramenopiles</taxon>
        <taxon>Oomycota</taxon>
        <taxon>Saprolegniomycetes</taxon>
        <taxon>Saprolegniales</taxon>
        <taxon>Verrucalvaceae</taxon>
        <taxon>Aphanomyces</taxon>
    </lineage>
</organism>
<proteinExistence type="predicted"/>
<feature type="transmembrane region" description="Helical" evidence="1">
    <location>
        <begin position="27"/>
        <end position="47"/>
    </location>
</feature>
<reference evidence="2" key="2">
    <citation type="submission" date="2019-06" db="EMBL/GenBank/DDBJ databases">
        <title>Genomics analysis of Aphanomyces spp. identifies a new class of oomycete effector associated with host adaptation.</title>
        <authorList>
            <person name="Gaulin E."/>
        </authorList>
    </citation>
    <scope>NUCLEOTIDE SEQUENCE</scope>
    <source>
        <strain evidence="2">CBS 578.67</strain>
    </source>
</reference>
<dbReference type="AlphaFoldDB" id="A0A485LNG0"/>
<evidence type="ECO:0000313" key="2">
    <source>
        <dbReference type="EMBL" id="KAF0684276.1"/>
    </source>
</evidence>
<dbReference type="EMBL" id="VJMH01007304">
    <property type="protein sequence ID" value="KAF0684276.1"/>
    <property type="molecule type" value="Genomic_DNA"/>
</dbReference>
<keyword evidence="4" id="KW-1185">Reference proteome</keyword>
<evidence type="ECO:0000313" key="4">
    <source>
        <dbReference type="Proteomes" id="UP000332933"/>
    </source>
</evidence>
<dbReference type="EMBL" id="CAADRA010007330">
    <property type="protein sequence ID" value="VFU00385.1"/>
    <property type="molecule type" value="Genomic_DNA"/>
</dbReference>
<evidence type="ECO:0000313" key="3">
    <source>
        <dbReference type="EMBL" id="VFU00385.1"/>
    </source>
</evidence>
<reference evidence="3 4" key="1">
    <citation type="submission" date="2019-03" db="EMBL/GenBank/DDBJ databases">
        <authorList>
            <person name="Gaulin E."/>
            <person name="Dumas B."/>
        </authorList>
    </citation>
    <scope>NUCLEOTIDE SEQUENCE [LARGE SCALE GENOMIC DNA]</scope>
    <source>
        <strain evidence="3">CBS 568.67</strain>
    </source>
</reference>
<protein>
    <submittedName>
        <fullName evidence="3">Aste57867_23740 protein</fullName>
    </submittedName>
</protein>
<name>A0A485LNG0_9STRA</name>
<evidence type="ECO:0000256" key="1">
    <source>
        <dbReference type="SAM" id="Phobius"/>
    </source>
</evidence>
<sequence length="557" mass="63028">MVGTTRKIHVSRSVSALERHVVWHKPMAVLSVVIALNIASMPLKAYWSESFPWQFTRVSHDTAFLDFDTYSRNTSASFQAFFSPNFLAGQGILVHDRANGTFAMQRTIDLSTPLSCANLIPRLPGAFFFGVGLRDAVCVFLGQNNSARDATPLSRCQHVRIMSIPFGEQCLWAFRSTVSSSSSCWTFVQGIVNWHNHAALWAKLVYRIGLTGYVCREMYTQYYVHYRVLAANFIDLGLRDRTLMTLEIYVGDPTSVILSNMCVSLAFVLDFWFSADAVGESIVQISQLESVPDFVAALLYSSRTAWFGYFTMRVATMPIKRWHYEAYVSPLDPTVVAIAIFCFAGPFMYLQTTTSFMAVVHSMWELWIPAAEAGEAIDVMPVIASETIGIGVPPLLFSFVYKWFKQHQFKSRGPARNLLASTMYNQVEYNDIRQRVAFHVLGLKRTFTSTSFEGGTLYNLHDRNARYDSMPLFSHRSADCFVACYTSLRELKAKMRLSLVRCLDRLEYDNVLAVQLCRTKHKDCLSRLDATACETFVPSSPASLCLHQGKQRSPWIL</sequence>
<accession>A0A485LNG0</accession>